<feature type="region of interest" description="Disordered" evidence="3">
    <location>
        <begin position="411"/>
        <end position="441"/>
    </location>
</feature>
<feature type="compositionally biased region" description="Basic and acidic residues" evidence="3">
    <location>
        <begin position="80"/>
        <end position="96"/>
    </location>
</feature>
<feature type="compositionally biased region" description="Low complexity" evidence="3">
    <location>
        <begin position="243"/>
        <end position="254"/>
    </location>
</feature>
<keyword evidence="1" id="KW-0479">Metal-binding</keyword>
<dbReference type="GO" id="GO:0005737">
    <property type="term" value="C:cytoplasm"/>
    <property type="evidence" value="ECO:0007669"/>
    <property type="project" value="TreeGrafter"/>
</dbReference>
<dbReference type="PROSITE" id="PS51462">
    <property type="entry name" value="NUDIX"/>
    <property type="match status" value="1"/>
</dbReference>
<feature type="region of interest" description="Disordered" evidence="3">
    <location>
        <begin position="80"/>
        <end position="129"/>
    </location>
</feature>
<dbReference type="PANTHER" id="PTHR12629:SF0">
    <property type="entry name" value="DIPHOSPHOINOSITOL-POLYPHOSPHATE DIPHOSPHATASE"/>
    <property type="match status" value="1"/>
</dbReference>
<dbReference type="SUPFAM" id="SSF55811">
    <property type="entry name" value="Nudix"/>
    <property type="match status" value="1"/>
</dbReference>
<dbReference type="AlphaFoldDB" id="A0A7S2ET21"/>
<evidence type="ECO:0000313" key="5">
    <source>
        <dbReference type="EMBL" id="CAD9355586.1"/>
    </source>
</evidence>
<reference evidence="5" key="1">
    <citation type="submission" date="2021-01" db="EMBL/GenBank/DDBJ databases">
        <authorList>
            <person name="Corre E."/>
            <person name="Pelletier E."/>
            <person name="Niang G."/>
            <person name="Scheremetjew M."/>
            <person name="Finn R."/>
            <person name="Kale V."/>
            <person name="Holt S."/>
            <person name="Cochrane G."/>
            <person name="Meng A."/>
            <person name="Brown T."/>
            <person name="Cohen L."/>
        </authorList>
    </citation>
    <scope>NUCLEOTIDE SEQUENCE</scope>
    <source>
        <strain evidence="5">Grunow 1884</strain>
    </source>
</reference>
<proteinExistence type="predicted"/>
<dbReference type="GO" id="GO:0046872">
    <property type="term" value="F:metal ion binding"/>
    <property type="evidence" value="ECO:0007669"/>
    <property type="project" value="UniProtKB-KW"/>
</dbReference>
<sequence>MSEKNSKKIEKVAADLDVDVTTAPSPSIATNDDITELSPFGFGRIKAPPVCQAESLMKEALSSEELSKMCFAPEDASSFKVDHKSTGKASSEDNRDMSPTPPFPSALQFPPKRMTSRTGRENQRWATDPQTNQRIRLTTGCVPIMSDGRILFCSSSRKQEWILPKGGWEADETMEESALRETFEEAGVIGVLGPRLAEVEYETRKAKKRRLEREDMMKKVKQEAERRTCEILRQSTLPPTQPSSSVVSVHSHSSCGASSEDEHHSYPTVPGARNIACSPSAPGVDISSQEKRKDETAGSDGGMSPGGFVAPNNAAAFFPPRPPGYELALAHFDDTASITSVASVASDASTTCTHVRMTLFPLYVSDVKNEWPESGRARKVMDIEAGIKMMENRPEFRKALVEIKQRGLHLVGSKSDPKSDASSRNEGKGPLHAGVAADVVR</sequence>
<feature type="compositionally biased region" description="Basic and acidic residues" evidence="3">
    <location>
        <begin position="217"/>
        <end position="230"/>
    </location>
</feature>
<dbReference type="PANTHER" id="PTHR12629">
    <property type="entry name" value="DIPHOSPHOINOSITOL POLYPHOSPHATE PHOSPHOHYDROLASE"/>
    <property type="match status" value="1"/>
</dbReference>
<evidence type="ECO:0000259" key="4">
    <source>
        <dbReference type="PROSITE" id="PS51462"/>
    </source>
</evidence>
<feature type="domain" description="Nudix hydrolase" evidence="4">
    <location>
        <begin position="134"/>
        <end position="292"/>
    </location>
</feature>
<protein>
    <recommendedName>
        <fullName evidence="4">Nudix hydrolase domain-containing protein</fullName>
    </recommendedName>
</protein>
<name>A0A7S2ET21_TRICV</name>
<keyword evidence="2" id="KW-0378">Hydrolase</keyword>
<gene>
    <name evidence="5" type="ORF">OSIN01602_LOCUS18013</name>
</gene>
<dbReference type="Gene3D" id="3.90.79.10">
    <property type="entry name" value="Nucleoside Triphosphate Pyrophosphohydrolase"/>
    <property type="match status" value="1"/>
</dbReference>
<dbReference type="InterPro" id="IPR015797">
    <property type="entry name" value="NUDIX_hydrolase-like_dom_sf"/>
</dbReference>
<dbReference type="GO" id="GO:0005634">
    <property type="term" value="C:nucleus"/>
    <property type="evidence" value="ECO:0007669"/>
    <property type="project" value="TreeGrafter"/>
</dbReference>
<evidence type="ECO:0000256" key="2">
    <source>
        <dbReference type="ARBA" id="ARBA00022801"/>
    </source>
</evidence>
<dbReference type="Pfam" id="PF00293">
    <property type="entry name" value="NUDIX"/>
    <property type="match status" value="1"/>
</dbReference>
<accession>A0A7S2ET21</accession>
<organism evidence="5">
    <name type="scientific">Trieres chinensis</name>
    <name type="common">Marine centric diatom</name>
    <name type="synonym">Odontella sinensis</name>
    <dbReference type="NCBI Taxonomy" id="1514140"/>
    <lineage>
        <taxon>Eukaryota</taxon>
        <taxon>Sar</taxon>
        <taxon>Stramenopiles</taxon>
        <taxon>Ochrophyta</taxon>
        <taxon>Bacillariophyta</taxon>
        <taxon>Mediophyceae</taxon>
        <taxon>Biddulphiophycidae</taxon>
        <taxon>Eupodiscales</taxon>
        <taxon>Parodontellaceae</taxon>
        <taxon>Trieres</taxon>
    </lineage>
</organism>
<evidence type="ECO:0000256" key="3">
    <source>
        <dbReference type="SAM" id="MobiDB-lite"/>
    </source>
</evidence>
<feature type="compositionally biased region" description="Basic and acidic residues" evidence="3">
    <location>
        <begin position="415"/>
        <end position="429"/>
    </location>
</feature>
<dbReference type="InterPro" id="IPR000086">
    <property type="entry name" value="NUDIX_hydrolase_dom"/>
</dbReference>
<evidence type="ECO:0000256" key="1">
    <source>
        <dbReference type="ARBA" id="ARBA00022723"/>
    </source>
</evidence>
<feature type="region of interest" description="Disordered" evidence="3">
    <location>
        <begin position="217"/>
        <end position="306"/>
    </location>
</feature>
<dbReference type="EMBL" id="HBGO01031310">
    <property type="protein sequence ID" value="CAD9355586.1"/>
    <property type="molecule type" value="Transcribed_RNA"/>
</dbReference>
<dbReference type="GO" id="GO:0016787">
    <property type="term" value="F:hydrolase activity"/>
    <property type="evidence" value="ECO:0007669"/>
    <property type="project" value="UniProtKB-KW"/>
</dbReference>